<dbReference type="Pfam" id="PF05721">
    <property type="entry name" value="PhyH"/>
    <property type="match status" value="1"/>
</dbReference>
<evidence type="ECO:0000256" key="3">
    <source>
        <dbReference type="ARBA" id="ARBA00023004"/>
    </source>
</evidence>
<keyword evidence="2" id="KW-0479">Metal-binding</keyword>
<evidence type="ECO:0000256" key="2">
    <source>
        <dbReference type="ARBA" id="ARBA00022723"/>
    </source>
</evidence>
<reference evidence="5 6" key="1">
    <citation type="submission" date="2024-08" db="EMBL/GenBank/DDBJ databases">
        <authorList>
            <person name="Cucini C."/>
            <person name="Frati F."/>
        </authorList>
    </citation>
    <scope>NUCLEOTIDE SEQUENCE [LARGE SCALE GENOMIC DNA]</scope>
</reference>
<evidence type="ECO:0000256" key="1">
    <source>
        <dbReference type="ARBA" id="ARBA00001962"/>
    </source>
</evidence>
<dbReference type="InterPro" id="IPR008775">
    <property type="entry name" value="Phytyl_CoA_dOase-like"/>
</dbReference>
<comment type="similarity">
    <text evidence="4">Belongs to the PhyH family. PHYHD1 subfamily.</text>
</comment>
<dbReference type="Gene3D" id="2.60.120.620">
    <property type="entry name" value="q2cbj1_9rhob like domain"/>
    <property type="match status" value="1"/>
</dbReference>
<evidence type="ECO:0000313" key="6">
    <source>
        <dbReference type="Proteomes" id="UP001642540"/>
    </source>
</evidence>
<keyword evidence="6" id="KW-1185">Reference proteome</keyword>
<evidence type="ECO:0000313" key="5">
    <source>
        <dbReference type="EMBL" id="CAL8143698.1"/>
    </source>
</evidence>
<protein>
    <recommendedName>
        <fullName evidence="7">Phytanoyl-CoA dioxygenase domain-containing protein 1</fullName>
    </recommendedName>
</protein>
<dbReference type="PANTHER" id="PTHR20883">
    <property type="entry name" value="PHYTANOYL-COA DIOXYGENASE DOMAIN CONTAINING 1"/>
    <property type="match status" value="1"/>
</dbReference>
<proteinExistence type="inferred from homology"/>
<dbReference type="PANTHER" id="PTHR20883:SF15">
    <property type="entry name" value="PHYTANOYL-COA DIOXYGENASE DOMAIN-CONTAINING PROTEIN 1"/>
    <property type="match status" value="1"/>
</dbReference>
<dbReference type="Proteomes" id="UP001642540">
    <property type="component" value="Unassembled WGS sequence"/>
</dbReference>
<name>A0ABP1S655_9HEXA</name>
<keyword evidence="3" id="KW-0408">Iron</keyword>
<dbReference type="SUPFAM" id="SSF51197">
    <property type="entry name" value="Clavaminate synthase-like"/>
    <property type="match status" value="1"/>
</dbReference>
<accession>A0ABP1S655</accession>
<comment type="cofactor">
    <cofactor evidence="1">
        <name>Fe cation</name>
        <dbReference type="ChEBI" id="CHEBI:24875"/>
    </cofactor>
</comment>
<dbReference type="EMBL" id="CAXLJM020000160">
    <property type="protein sequence ID" value="CAL8143698.1"/>
    <property type="molecule type" value="Genomic_DNA"/>
</dbReference>
<evidence type="ECO:0008006" key="7">
    <source>
        <dbReference type="Google" id="ProtNLM"/>
    </source>
</evidence>
<sequence>MVLVTDELISQFRENGFAVVPGFLNLEEVLALKKATNEVLQEYCQNLPISVFKSSQSTESRDRYFADSGDKIRGFFEESTVSKDGKILVEKPEDGLNKVGHALHKFHPKFNELTINGKVEEISKKLTDIEEPTVMQSMVIFKHPKVGGEVKPHQDATYLYTEPSYSKLIGFWIALDEASLENGCLHFAPGSHKPQKIYQRFIKNPDASSSTLFIHRGEDIPIPQRSELVAAPAKPGDLVLIDGLVIHQSEPNSSDKRRMAYTFHVVDGKAKWSDENWLQPTAEGTFMRL</sequence>
<evidence type="ECO:0000256" key="4">
    <source>
        <dbReference type="ARBA" id="ARBA00038356"/>
    </source>
</evidence>
<comment type="caution">
    <text evidence="5">The sequence shown here is derived from an EMBL/GenBank/DDBJ whole genome shotgun (WGS) entry which is preliminary data.</text>
</comment>
<organism evidence="5 6">
    <name type="scientific">Orchesella dallaii</name>
    <dbReference type="NCBI Taxonomy" id="48710"/>
    <lineage>
        <taxon>Eukaryota</taxon>
        <taxon>Metazoa</taxon>
        <taxon>Ecdysozoa</taxon>
        <taxon>Arthropoda</taxon>
        <taxon>Hexapoda</taxon>
        <taxon>Collembola</taxon>
        <taxon>Entomobryomorpha</taxon>
        <taxon>Entomobryoidea</taxon>
        <taxon>Orchesellidae</taxon>
        <taxon>Orchesellinae</taxon>
        <taxon>Orchesella</taxon>
    </lineage>
</organism>
<gene>
    <name evidence="5" type="ORF">ODALV1_LOCUS29821</name>
</gene>